<sequence>MGYFLLTPKFVIYWAWRQHCAARDFAKKHSKGHPSWTRTHAFFLIMGGFALHKGGKPVRILEAEELERLSEMGEIEWPMITKAEIEDRSKGDYLSKTIVLFQTTWFIGQCIARGAYGLTVTELEVVTIAFASLTGIVYYLWWDKPLDVRCSIPVHLLDGHLKLGEGDIKKEETRSQITPSSLISAPKISDHEIPEEGEGALVPPGPFPSAGRDETTILDPPLTTSRSHNIFPPEASDQRVLQGNDKVDIHTDPLPSSRSSLDPALIRMKRFQDFRSDACEEYGTFLGLGYVFIGFPVKRFLSAFDDMMDCDRLKDNVLRVPTFYSAKNDDVEYDLVPLALAACVSIVFGAIHCIAWSFHFATWHERWLWRISAIFISGLPISVFATVVLNDLLINMGPFGKLIFYPQISLYIIARIILLVLPFVALRALPPGAYVQLNWISFIPHI</sequence>
<feature type="region of interest" description="Disordered" evidence="1">
    <location>
        <begin position="195"/>
        <end position="236"/>
    </location>
</feature>
<feature type="transmembrane region" description="Helical" evidence="2">
    <location>
        <begin position="408"/>
        <end position="429"/>
    </location>
</feature>
<keyword evidence="2" id="KW-0812">Transmembrane</keyword>
<evidence type="ECO:0000313" key="4">
    <source>
        <dbReference type="Proteomes" id="UP000053424"/>
    </source>
</evidence>
<evidence type="ECO:0000256" key="2">
    <source>
        <dbReference type="SAM" id="Phobius"/>
    </source>
</evidence>
<reference evidence="3 4" key="1">
    <citation type="submission" date="2014-04" db="EMBL/GenBank/DDBJ databases">
        <authorList>
            <consortium name="DOE Joint Genome Institute"/>
            <person name="Kuo A."/>
            <person name="Gay G."/>
            <person name="Dore J."/>
            <person name="Kohler A."/>
            <person name="Nagy L.G."/>
            <person name="Floudas D."/>
            <person name="Copeland A."/>
            <person name="Barry K.W."/>
            <person name="Cichocki N."/>
            <person name="Veneault-Fourrey C."/>
            <person name="LaButti K."/>
            <person name="Lindquist E.A."/>
            <person name="Lipzen A."/>
            <person name="Lundell T."/>
            <person name="Morin E."/>
            <person name="Murat C."/>
            <person name="Sun H."/>
            <person name="Tunlid A."/>
            <person name="Henrissat B."/>
            <person name="Grigoriev I.V."/>
            <person name="Hibbett D.S."/>
            <person name="Martin F."/>
            <person name="Nordberg H.P."/>
            <person name="Cantor M.N."/>
            <person name="Hua S.X."/>
        </authorList>
    </citation>
    <scope>NUCLEOTIDE SEQUENCE [LARGE SCALE GENOMIC DNA]</scope>
    <source>
        <strain evidence="4">h7</strain>
    </source>
</reference>
<dbReference type="STRING" id="686832.A0A0C2YJB8"/>
<feature type="transmembrane region" description="Helical" evidence="2">
    <location>
        <begin position="367"/>
        <end position="388"/>
    </location>
</feature>
<dbReference type="AlphaFoldDB" id="A0A0C2YJB8"/>
<protein>
    <submittedName>
        <fullName evidence="3">Uncharacterized protein</fullName>
    </submittedName>
</protein>
<dbReference type="OrthoDB" id="3029001at2759"/>
<dbReference type="Proteomes" id="UP000053424">
    <property type="component" value="Unassembled WGS sequence"/>
</dbReference>
<keyword evidence="2" id="KW-0472">Membrane</keyword>
<feature type="transmembrane region" description="Helical" evidence="2">
    <location>
        <begin position="335"/>
        <end position="355"/>
    </location>
</feature>
<evidence type="ECO:0000313" key="3">
    <source>
        <dbReference type="EMBL" id="KIM41102.1"/>
    </source>
</evidence>
<name>A0A0C2YJB8_HEBCY</name>
<proteinExistence type="predicted"/>
<dbReference type="HOGENOM" id="CLU_022883_6_1_1"/>
<organism evidence="3 4">
    <name type="scientific">Hebeloma cylindrosporum</name>
    <dbReference type="NCBI Taxonomy" id="76867"/>
    <lineage>
        <taxon>Eukaryota</taxon>
        <taxon>Fungi</taxon>
        <taxon>Dikarya</taxon>
        <taxon>Basidiomycota</taxon>
        <taxon>Agaricomycotina</taxon>
        <taxon>Agaricomycetes</taxon>
        <taxon>Agaricomycetidae</taxon>
        <taxon>Agaricales</taxon>
        <taxon>Agaricineae</taxon>
        <taxon>Hymenogastraceae</taxon>
        <taxon>Hebeloma</taxon>
    </lineage>
</organism>
<keyword evidence="2" id="KW-1133">Transmembrane helix</keyword>
<dbReference type="EMBL" id="KN831781">
    <property type="protein sequence ID" value="KIM41102.1"/>
    <property type="molecule type" value="Genomic_DNA"/>
</dbReference>
<keyword evidence="4" id="KW-1185">Reference proteome</keyword>
<dbReference type="PANTHER" id="PTHR35043:SF7">
    <property type="entry name" value="TRANSCRIPTION FACTOR DOMAIN-CONTAINING PROTEIN"/>
    <property type="match status" value="1"/>
</dbReference>
<dbReference type="PANTHER" id="PTHR35043">
    <property type="entry name" value="TRANSCRIPTION FACTOR DOMAIN-CONTAINING PROTEIN"/>
    <property type="match status" value="1"/>
</dbReference>
<evidence type="ECO:0000256" key="1">
    <source>
        <dbReference type="SAM" id="MobiDB-lite"/>
    </source>
</evidence>
<gene>
    <name evidence="3" type="ORF">M413DRAFT_445824</name>
</gene>
<accession>A0A0C2YJB8</accession>
<reference evidence="4" key="2">
    <citation type="submission" date="2015-01" db="EMBL/GenBank/DDBJ databases">
        <title>Evolutionary Origins and Diversification of the Mycorrhizal Mutualists.</title>
        <authorList>
            <consortium name="DOE Joint Genome Institute"/>
            <consortium name="Mycorrhizal Genomics Consortium"/>
            <person name="Kohler A."/>
            <person name="Kuo A."/>
            <person name="Nagy L.G."/>
            <person name="Floudas D."/>
            <person name="Copeland A."/>
            <person name="Barry K.W."/>
            <person name="Cichocki N."/>
            <person name="Veneault-Fourrey C."/>
            <person name="LaButti K."/>
            <person name="Lindquist E.A."/>
            <person name="Lipzen A."/>
            <person name="Lundell T."/>
            <person name="Morin E."/>
            <person name="Murat C."/>
            <person name="Riley R."/>
            <person name="Ohm R."/>
            <person name="Sun H."/>
            <person name="Tunlid A."/>
            <person name="Henrissat B."/>
            <person name="Grigoriev I.V."/>
            <person name="Hibbett D.S."/>
            <person name="Martin F."/>
        </authorList>
    </citation>
    <scope>NUCLEOTIDE SEQUENCE [LARGE SCALE GENOMIC DNA]</scope>
    <source>
        <strain evidence="4">h7</strain>
    </source>
</reference>